<dbReference type="Proteomes" id="UP001152607">
    <property type="component" value="Unassembled WGS sequence"/>
</dbReference>
<sequence length="109" mass="12515">MVRSSPSAIRATAEFAQGFHLHLPFHQLCPTYPTGGGFYCASTKHYHRLLYLPRQFPMTTFPSQRHQNSSQHTERSTRNRRSIYLASLDGSIAAFNYKHTLNLSLLFKT</sequence>
<proteinExistence type="predicted"/>
<dbReference type="EMBL" id="CAOQHR010000011">
    <property type="protein sequence ID" value="CAI6341033.1"/>
    <property type="molecule type" value="Genomic_DNA"/>
</dbReference>
<dbReference type="AlphaFoldDB" id="A0A9W4UQC9"/>
<evidence type="ECO:0000313" key="1">
    <source>
        <dbReference type="EMBL" id="CAI6341033.1"/>
    </source>
</evidence>
<gene>
    <name evidence="1" type="ORF">PDIGIT_LOCUS14221</name>
</gene>
<evidence type="ECO:0000313" key="2">
    <source>
        <dbReference type="Proteomes" id="UP001152607"/>
    </source>
</evidence>
<protein>
    <submittedName>
        <fullName evidence="1">Uncharacterized protein</fullName>
    </submittedName>
</protein>
<keyword evidence="2" id="KW-1185">Reference proteome</keyword>
<accession>A0A9W4UQC9</accession>
<comment type="caution">
    <text evidence="1">The sequence shown here is derived from an EMBL/GenBank/DDBJ whole genome shotgun (WGS) entry which is preliminary data.</text>
</comment>
<reference evidence="1" key="1">
    <citation type="submission" date="2023-01" db="EMBL/GenBank/DDBJ databases">
        <authorList>
            <person name="Van Ghelder C."/>
            <person name="Rancurel C."/>
        </authorList>
    </citation>
    <scope>NUCLEOTIDE SEQUENCE</scope>
    <source>
        <strain evidence="1">CNCM I-4278</strain>
    </source>
</reference>
<organism evidence="1 2">
    <name type="scientific">Periconia digitata</name>
    <dbReference type="NCBI Taxonomy" id="1303443"/>
    <lineage>
        <taxon>Eukaryota</taxon>
        <taxon>Fungi</taxon>
        <taxon>Dikarya</taxon>
        <taxon>Ascomycota</taxon>
        <taxon>Pezizomycotina</taxon>
        <taxon>Dothideomycetes</taxon>
        <taxon>Pleosporomycetidae</taxon>
        <taxon>Pleosporales</taxon>
        <taxon>Massarineae</taxon>
        <taxon>Periconiaceae</taxon>
        <taxon>Periconia</taxon>
    </lineage>
</organism>
<name>A0A9W4UQC9_9PLEO</name>